<gene>
    <name evidence="1" type="ordered locus">CJA_2175</name>
</gene>
<keyword evidence="2" id="KW-1185">Reference proteome</keyword>
<accession>B3PJ65</accession>
<dbReference type="InterPro" id="IPR015003">
    <property type="entry name" value="DUF1853"/>
</dbReference>
<reference evidence="1 2" key="1">
    <citation type="journal article" date="2008" name="J. Bacteriol.">
        <title>Insights into plant cell wall degradation from the genome sequence of the soil bacterium Cellvibrio japonicus.</title>
        <authorList>
            <person name="Deboy R.T."/>
            <person name="Mongodin E.F."/>
            <person name="Fouts D.E."/>
            <person name="Tailford L.E."/>
            <person name="Khouri H."/>
            <person name="Emerson J.B."/>
            <person name="Mohamoud Y."/>
            <person name="Watkins K."/>
            <person name="Henrissat B."/>
            <person name="Gilbert H.J."/>
            <person name="Nelson K.E."/>
        </authorList>
    </citation>
    <scope>NUCLEOTIDE SEQUENCE [LARGE SCALE GENOMIC DNA]</scope>
    <source>
        <strain evidence="1 2">Ueda107</strain>
    </source>
</reference>
<evidence type="ECO:0008006" key="3">
    <source>
        <dbReference type="Google" id="ProtNLM"/>
    </source>
</evidence>
<dbReference type="EMBL" id="CP000934">
    <property type="protein sequence ID" value="ACE83529.1"/>
    <property type="molecule type" value="Genomic_DNA"/>
</dbReference>
<organism evidence="1 2">
    <name type="scientific">Cellvibrio japonicus (strain Ueda107)</name>
    <name type="common">Pseudomonas fluorescens subsp. cellulosa</name>
    <dbReference type="NCBI Taxonomy" id="498211"/>
    <lineage>
        <taxon>Bacteria</taxon>
        <taxon>Pseudomonadati</taxon>
        <taxon>Pseudomonadota</taxon>
        <taxon>Gammaproteobacteria</taxon>
        <taxon>Cellvibrionales</taxon>
        <taxon>Cellvibrionaceae</taxon>
        <taxon>Cellvibrio</taxon>
    </lineage>
</organism>
<dbReference type="Proteomes" id="UP000001036">
    <property type="component" value="Chromosome"/>
</dbReference>
<dbReference type="STRING" id="498211.CJA_2175"/>
<dbReference type="HOGENOM" id="CLU_053324_0_0_6"/>
<dbReference type="eggNOG" id="COG3782">
    <property type="taxonomic scope" value="Bacteria"/>
</dbReference>
<name>B3PJ65_CELJU</name>
<dbReference type="AlphaFoldDB" id="B3PJ65"/>
<protein>
    <recommendedName>
        <fullName evidence="3">DUF1853 domain-containing protein</fullName>
    </recommendedName>
</protein>
<sequence>MGHTGTSSWQAPCPLMPKANHGNKAILSVGHDDEKSPMDQYLAIIARQPWLARVNFSQGTPMVLPVYDTPWLKQQLRSLRHQAVRDLAWCCLGQPLLQTLPDSPHTQLLSGLAPVSRLQTWLQVLDADPTPLLNHLALFKSTRLGVYYEALWHFYFTQQGDWELLGYNQQVNYRGQTLGAFDFLCRRQNTYWHIESAIKFYLGNSSGGDLSEWQHWIGPNNSDRLDIKLNHLQQHQLRLSANDEKNPARHWLQQHFTEAPFWHSGLLLQGYFFYPYQEAHTGQAAGAHPDHQGGYWMRWQDCEGFLSQSPAKRWVVIERTHWVSPAQGDELDSLMTSGQLAIWLSDWTQASHKPIMIAEVELFTHQAPLPVWQEQERYFVVPDNWPATHNT</sequence>
<dbReference type="Pfam" id="PF08907">
    <property type="entry name" value="DUF1853"/>
    <property type="match status" value="1"/>
</dbReference>
<evidence type="ECO:0000313" key="1">
    <source>
        <dbReference type="EMBL" id="ACE83529.1"/>
    </source>
</evidence>
<proteinExistence type="predicted"/>
<dbReference type="KEGG" id="cja:CJA_2175"/>
<evidence type="ECO:0000313" key="2">
    <source>
        <dbReference type="Proteomes" id="UP000001036"/>
    </source>
</evidence>